<keyword evidence="3" id="KW-1185">Reference proteome</keyword>
<dbReference type="InterPro" id="IPR036265">
    <property type="entry name" value="HIT-like_sf"/>
</dbReference>
<dbReference type="OrthoDB" id="6050800at2759"/>
<dbReference type="Gene3D" id="3.30.428.10">
    <property type="entry name" value="HIT-like"/>
    <property type="match status" value="1"/>
</dbReference>
<dbReference type="EMBL" id="CAJVPS010010968">
    <property type="protein sequence ID" value="CAG8661711.1"/>
    <property type="molecule type" value="Genomic_DNA"/>
</dbReference>
<proteinExistence type="predicted"/>
<feature type="region of interest" description="Disordered" evidence="1">
    <location>
        <begin position="211"/>
        <end position="280"/>
    </location>
</feature>
<evidence type="ECO:0000313" key="3">
    <source>
        <dbReference type="Proteomes" id="UP000789508"/>
    </source>
</evidence>
<evidence type="ECO:0000313" key="2">
    <source>
        <dbReference type="EMBL" id="CAG8661711.1"/>
    </source>
</evidence>
<sequence>MDCVDHVIDVPISKLPGLQKFQHFLFTCANPQRDANPRGGANPENSDKVETVKLTGLDYQEAKILCLITLSILKTGQIIYGVVKAQEVANGPFQEFKLLKISKSEASRIIEEIKALSFPVLVPSPLKYERQEYLYQHIRPFVRDKFKDVTCPKPTDSIAKLERVYKPIGYRLNIPTGELAGQNMPHFYMRVVPKYGVIDKGSTGIKENYQQATPSQEKEINEALSPNKGQATKLVDQEKGETSPIKDHEGRPVRNNQPVGTMENERIAEKLRDPEGYAKI</sequence>
<feature type="compositionally biased region" description="Basic and acidic residues" evidence="1">
    <location>
        <begin position="263"/>
        <end position="280"/>
    </location>
</feature>
<dbReference type="Proteomes" id="UP000789508">
    <property type="component" value="Unassembled WGS sequence"/>
</dbReference>
<comment type="caution">
    <text evidence="2">The sequence shown here is derived from an EMBL/GenBank/DDBJ whole genome shotgun (WGS) entry which is preliminary data.</text>
</comment>
<dbReference type="AlphaFoldDB" id="A0A9N9E202"/>
<gene>
    <name evidence="2" type="ORF">ALEPTO_LOCUS10342</name>
</gene>
<reference evidence="2" key="1">
    <citation type="submission" date="2021-06" db="EMBL/GenBank/DDBJ databases">
        <authorList>
            <person name="Kallberg Y."/>
            <person name="Tangrot J."/>
            <person name="Rosling A."/>
        </authorList>
    </citation>
    <scope>NUCLEOTIDE SEQUENCE</scope>
    <source>
        <strain evidence="2">FL130A</strain>
    </source>
</reference>
<organism evidence="2 3">
    <name type="scientific">Ambispora leptoticha</name>
    <dbReference type="NCBI Taxonomy" id="144679"/>
    <lineage>
        <taxon>Eukaryota</taxon>
        <taxon>Fungi</taxon>
        <taxon>Fungi incertae sedis</taxon>
        <taxon>Mucoromycota</taxon>
        <taxon>Glomeromycotina</taxon>
        <taxon>Glomeromycetes</taxon>
        <taxon>Archaeosporales</taxon>
        <taxon>Ambisporaceae</taxon>
        <taxon>Ambispora</taxon>
    </lineage>
</organism>
<protein>
    <submittedName>
        <fullName evidence="2">6561_t:CDS:1</fullName>
    </submittedName>
</protein>
<name>A0A9N9E202_9GLOM</name>
<accession>A0A9N9E202</accession>
<feature type="compositionally biased region" description="Basic and acidic residues" evidence="1">
    <location>
        <begin position="235"/>
        <end position="252"/>
    </location>
</feature>
<dbReference type="SUPFAM" id="SSF54197">
    <property type="entry name" value="HIT-like"/>
    <property type="match status" value="1"/>
</dbReference>
<evidence type="ECO:0000256" key="1">
    <source>
        <dbReference type="SAM" id="MobiDB-lite"/>
    </source>
</evidence>